<protein>
    <submittedName>
        <fullName evidence="2">Uncharacterized protein</fullName>
    </submittedName>
</protein>
<evidence type="ECO:0000313" key="2">
    <source>
        <dbReference type="EMBL" id="EKX91487.1"/>
    </source>
</evidence>
<comment type="caution">
    <text evidence="2">The sequence shown here is derived from an EMBL/GenBank/DDBJ whole genome shotgun (WGS) entry which is preliminary data.</text>
</comment>
<keyword evidence="1" id="KW-0812">Transmembrane</keyword>
<accession>L1MJS9</accession>
<dbReference type="HOGENOM" id="CLU_3232309_0_0_11"/>
<gene>
    <name evidence="2" type="ORF">HMPREF9997_00557</name>
</gene>
<sequence length="43" mass="4579">MISFAAEHTSLTFTVNAVVIIVAVALLVMVLVSVWKACETEAT</sequence>
<organism evidence="2 3">
    <name type="scientific">Corynebacterium durum F0235</name>
    <dbReference type="NCBI Taxonomy" id="1035195"/>
    <lineage>
        <taxon>Bacteria</taxon>
        <taxon>Bacillati</taxon>
        <taxon>Actinomycetota</taxon>
        <taxon>Actinomycetes</taxon>
        <taxon>Mycobacteriales</taxon>
        <taxon>Corynebacteriaceae</taxon>
        <taxon>Corynebacterium</taxon>
    </lineage>
</organism>
<dbReference type="STRING" id="1035195.HMPREF9997_00557"/>
<keyword evidence="1" id="KW-1133">Transmembrane helix</keyword>
<dbReference type="Proteomes" id="UP000010445">
    <property type="component" value="Unassembled WGS sequence"/>
</dbReference>
<reference evidence="2 3" key="1">
    <citation type="submission" date="2012-05" db="EMBL/GenBank/DDBJ databases">
        <authorList>
            <person name="Weinstock G."/>
            <person name="Sodergren E."/>
            <person name="Lobos E.A."/>
            <person name="Fulton L."/>
            <person name="Fulton R."/>
            <person name="Courtney L."/>
            <person name="Fronick C."/>
            <person name="O'Laughlin M."/>
            <person name="Godfrey J."/>
            <person name="Wilson R.M."/>
            <person name="Miner T."/>
            <person name="Farmer C."/>
            <person name="Delehaunty K."/>
            <person name="Cordes M."/>
            <person name="Minx P."/>
            <person name="Tomlinson C."/>
            <person name="Chen J."/>
            <person name="Wollam A."/>
            <person name="Pepin K.H."/>
            <person name="Bhonagiri V."/>
            <person name="Zhang X."/>
            <person name="Suruliraj S."/>
            <person name="Warren W."/>
            <person name="Mitreva M."/>
            <person name="Mardis E.R."/>
            <person name="Wilson R.K."/>
        </authorList>
    </citation>
    <scope>NUCLEOTIDE SEQUENCE [LARGE SCALE GENOMIC DNA]</scope>
    <source>
        <strain evidence="2 3">F0235</strain>
    </source>
</reference>
<feature type="transmembrane region" description="Helical" evidence="1">
    <location>
        <begin position="13"/>
        <end position="35"/>
    </location>
</feature>
<evidence type="ECO:0000256" key="1">
    <source>
        <dbReference type="SAM" id="Phobius"/>
    </source>
</evidence>
<dbReference type="EMBL" id="AMEM01000011">
    <property type="protein sequence ID" value="EKX91487.1"/>
    <property type="molecule type" value="Genomic_DNA"/>
</dbReference>
<dbReference type="AlphaFoldDB" id="L1MJS9"/>
<keyword evidence="1" id="KW-0472">Membrane</keyword>
<keyword evidence="3" id="KW-1185">Reference proteome</keyword>
<dbReference type="PATRIC" id="fig|1035195.3.peg.504"/>
<proteinExistence type="predicted"/>
<name>L1MJS9_9CORY</name>
<evidence type="ECO:0000313" key="3">
    <source>
        <dbReference type="Proteomes" id="UP000010445"/>
    </source>
</evidence>